<dbReference type="EMBL" id="HBER01045647">
    <property type="protein sequence ID" value="CAD8547550.1"/>
    <property type="molecule type" value="Transcribed_RNA"/>
</dbReference>
<name>A0A7S0P227_9EUKA</name>
<evidence type="ECO:0000313" key="1">
    <source>
        <dbReference type="EMBL" id="CAD8547550.1"/>
    </source>
</evidence>
<accession>A0A7S0P227</accession>
<reference evidence="1" key="1">
    <citation type="submission" date="2021-01" db="EMBL/GenBank/DDBJ databases">
        <authorList>
            <person name="Corre E."/>
            <person name="Pelletier E."/>
            <person name="Niang G."/>
            <person name="Scheremetjew M."/>
            <person name="Finn R."/>
            <person name="Kale V."/>
            <person name="Holt S."/>
            <person name="Cochrane G."/>
            <person name="Meng A."/>
            <person name="Brown T."/>
            <person name="Cohen L."/>
        </authorList>
    </citation>
    <scope>NUCLEOTIDE SEQUENCE</scope>
    <source>
        <strain evidence="1">RCC1130</strain>
    </source>
</reference>
<protein>
    <submittedName>
        <fullName evidence="1">Uncharacterized protein</fullName>
    </submittedName>
</protein>
<gene>
    <name evidence="1" type="ORF">CLEP1334_LOCUS22840</name>
</gene>
<sequence length="177" mass="18307">MSAGVVHASDGMLQQLALVREDARGPWPSATPDKVAAGCEWSASTEAAAVSGERLAAALERAGAPTEGCGVGFALSASLELDAALERPWQSTRVGSCAALRGSDGSGSSASSDVVLLCEEARVAIVAPMQRSDGSRLCSGVAWWPAATEHASAVLYTIEAAWDVNGSLEELRYLVFR</sequence>
<proteinExistence type="predicted"/>
<dbReference type="AlphaFoldDB" id="A0A7S0P227"/>
<organism evidence="1">
    <name type="scientific">Calcidiscus leptoporus</name>
    <dbReference type="NCBI Taxonomy" id="127549"/>
    <lineage>
        <taxon>Eukaryota</taxon>
        <taxon>Haptista</taxon>
        <taxon>Haptophyta</taxon>
        <taxon>Prymnesiophyceae</taxon>
        <taxon>Coccolithales</taxon>
        <taxon>Calcidiscaceae</taxon>
        <taxon>Calcidiscus</taxon>
    </lineage>
</organism>